<evidence type="ECO:0000256" key="1">
    <source>
        <dbReference type="SAM" id="MobiDB-lite"/>
    </source>
</evidence>
<keyword evidence="3" id="KW-1185">Reference proteome</keyword>
<comment type="caution">
    <text evidence="2">The sequence shown here is derived from an EMBL/GenBank/DDBJ whole genome shotgun (WGS) entry which is preliminary data.</text>
</comment>
<feature type="compositionally biased region" description="Polar residues" evidence="1">
    <location>
        <begin position="658"/>
        <end position="675"/>
    </location>
</feature>
<gene>
    <name evidence="2" type="ORF">O6P43_001463</name>
</gene>
<dbReference type="EMBL" id="JARAOO010000001">
    <property type="protein sequence ID" value="KAJ7982327.1"/>
    <property type="molecule type" value="Genomic_DNA"/>
</dbReference>
<reference evidence="2 3" key="1">
    <citation type="journal article" date="2023" name="Science">
        <title>Elucidation of the pathway for biosynthesis of saponin adjuvants from the soapbark tree.</title>
        <authorList>
            <person name="Reed J."/>
            <person name="Orme A."/>
            <person name="El-Demerdash A."/>
            <person name="Owen C."/>
            <person name="Martin L.B.B."/>
            <person name="Misra R.C."/>
            <person name="Kikuchi S."/>
            <person name="Rejzek M."/>
            <person name="Martin A.C."/>
            <person name="Harkess A."/>
            <person name="Leebens-Mack J."/>
            <person name="Louveau T."/>
            <person name="Stephenson M.J."/>
            <person name="Osbourn A."/>
        </authorList>
    </citation>
    <scope>NUCLEOTIDE SEQUENCE [LARGE SCALE GENOMIC DNA]</scope>
    <source>
        <strain evidence="2">S10</strain>
    </source>
</reference>
<evidence type="ECO:0000313" key="2">
    <source>
        <dbReference type="EMBL" id="KAJ7982327.1"/>
    </source>
</evidence>
<dbReference type="GO" id="GO:0006355">
    <property type="term" value="P:regulation of DNA-templated transcription"/>
    <property type="evidence" value="ECO:0007669"/>
    <property type="project" value="InterPro"/>
</dbReference>
<name>A0AAD7VNG9_QUISA</name>
<accession>A0AAD7VNG9</accession>
<dbReference type="PANTHER" id="PTHR33334">
    <property type="entry name" value="PROTEIN LNK1"/>
    <property type="match status" value="1"/>
</dbReference>
<feature type="region of interest" description="Disordered" evidence="1">
    <location>
        <begin position="632"/>
        <end position="687"/>
    </location>
</feature>
<protein>
    <submittedName>
        <fullName evidence="2">Protein LNK2-like isoform X2</fullName>
    </submittedName>
</protein>
<dbReference type="GO" id="GO:0007623">
    <property type="term" value="P:circadian rhythm"/>
    <property type="evidence" value="ECO:0007669"/>
    <property type="project" value="InterPro"/>
</dbReference>
<organism evidence="2 3">
    <name type="scientific">Quillaja saponaria</name>
    <name type="common">Soap bark tree</name>
    <dbReference type="NCBI Taxonomy" id="32244"/>
    <lineage>
        <taxon>Eukaryota</taxon>
        <taxon>Viridiplantae</taxon>
        <taxon>Streptophyta</taxon>
        <taxon>Embryophyta</taxon>
        <taxon>Tracheophyta</taxon>
        <taxon>Spermatophyta</taxon>
        <taxon>Magnoliopsida</taxon>
        <taxon>eudicotyledons</taxon>
        <taxon>Gunneridae</taxon>
        <taxon>Pentapetalae</taxon>
        <taxon>rosids</taxon>
        <taxon>fabids</taxon>
        <taxon>Fabales</taxon>
        <taxon>Quillajaceae</taxon>
        <taxon>Quillaja</taxon>
    </lineage>
</organism>
<evidence type="ECO:0000313" key="3">
    <source>
        <dbReference type="Proteomes" id="UP001163823"/>
    </source>
</evidence>
<sequence>MLLIYLNEILTKTTDLTSSCKLLLLANIIWGEAAESDDHIVPYPKASEHLRNKKEWNQGAATAKLTEQKLPEDKFDMHGQKHWGSSNLDTKGGISASGSGMDSWADLSVFNAVKTDQYSMDTEVSNNLSEISKYGSSRETADLVKDAELYQSTTEDKEQSDFVDYSWTDVGSFDDLDRILSNDDPVFGHVSLDNADELWSSSKGMGRLTGPTSHGLQNLHTITDLSKYAEGRSQPTGKRKFQTNRYMVGKAPSVNSSLTAENRETSNDVSAKVSRQKNLLKSRKKLEGKHEGNMSRGFYGSWSPSVSLSRQFENHVVPSGIQSSPSSIVRQQRQLQGAGSLQYQNISNSFVGPCVYGNLTSTYPSMPVLSHIHSGELRQQPLLSGYEVSPGKTSPVKKPVDSPVNPLTMTPLEKIEKLRRRQQMQAMLAIQKQQQQFGQQVSSANKTVAQKSPKENQIFIDGSDLEVENLSTLPAIDPNSPTEQDDSHTISVAVDDYFVEDTVLYRLQDIISKLDIKIRLCIRDSLFRLAQSAMQRRYDSNTRSANKSSRDEIELVAKEESNKHERYTGLPDGETETNAIDRAVAHLLFNRPLELPGNHPETLDLPFATQIQCMRNSADQVNLPIGCMPGDSESKQHFSHQGFKSSSSLAEVQPVDQCKNSPEIDTSENASNNEPANVGAQEVEASQ</sequence>
<dbReference type="Proteomes" id="UP001163823">
    <property type="component" value="Chromosome 1"/>
</dbReference>
<dbReference type="PANTHER" id="PTHR33334:SF5">
    <property type="entry name" value="PROTEIN LNK2"/>
    <property type="match status" value="1"/>
</dbReference>
<dbReference type="AlphaFoldDB" id="A0AAD7VNG9"/>
<dbReference type="InterPro" id="IPR039928">
    <property type="entry name" value="LNK"/>
</dbReference>
<proteinExistence type="predicted"/>